<protein>
    <submittedName>
        <fullName evidence="2">D-aminoacyl-tRNA deacylase</fullName>
        <ecNumber evidence="2">3.1.1.96</ecNumber>
    </submittedName>
</protein>
<feature type="compositionally biased region" description="Basic residues" evidence="1">
    <location>
        <begin position="60"/>
        <end position="75"/>
    </location>
</feature>
<evidence type="ECO:0000256" key="1">
    <source>
        <dbReference type="SAM" id="MobiDB-lite"/>
    </source>
</evidence>
<accession>A0A6J4LWF0</accession>
<organism evidence="2">
    <name type="scientific">uncultured Nocardioidaceae bacterium</name>
    <dbReference type="NCBI Taxonomy" id="253824"/>
    <lineage>
        <taxon>Bacteria</taxon>
        <taxon>Bacillati</taxon>
        <taxon>Actinomycetota</taxon>
        <taxon>Actinomycetes</taxon>
        <taxon>Propionibacteriales</taxon>
        <taxon>Nocardioidaceae</taxon>
        <taxon>environmental samples</taxon>
    </lineage>
</organism>
<keyword evidence="2" id="KW-0378">Hydrolase</keyword>
<feature type="non-terminal residue" evidence="2">
    <location>
        <position position="141"/>
    </location>
</feature>
<proteinExistence type="predicted"/>
<sequence>GAAGLRRVGRGRRGGRGPAGPPGAGRPARRHPHRRAGRGRVAGTQGLGAAGPARGTVRLGGRRAGPRRQPVHAVRRGAQGSAAELVSGGARPGRGAGLRGLLRRAGTARRHRRARCLRRGHGREPRQRRPGHPRAGVAVAL</sequence>
<dbReference type="GO" id="GO:0051499">
    <property type="term" value="F:D-aminoacyl-tRNA deacylase activity"/>
    <property type="evidence" value="ECO:0007669"/>
    <property type="project" value="UniProtKB-EC"/>
</dbReference>
<dbReference type="AlphaFoldDB" id="A0A6J4LWF0"/>
<dbReference type="EMBL" id="CADCUF010000214">
    <property type="protein sequence ID" value="CAA9343717.1"/>
    <property type="molecule type" value="Genomic_DNA"/>
</dbReference>
<dbReference type="EC" id="3.1.1.96" evidence="2"/>
<feature type="compositionally biased region" description="Basic residues" evidence="1">
    <location>
        <begin position="27"/>
        <end position="38"/>
    </location>
</feature>
<evidence type="ECO:0000313" key="2">
    <source>
        <dbReference type="EMBL" id="CAA9343717.1"/>
    </source>
</evidence>
<gene>
    <name evidence="2" type="ORF">AVDCRST_MAG24-1390</name>
</gene>
<feature type="region of interest" description="Disordered" evidence="1">
    <location>
        <begin position="1"/>
        <end position="141"/>
    </location>
</feature>
<feature type="non-terminal residue" evidence="2">
    <location>
        <position position="1"/>
    </location>
</feature>
<feature type="compositionally biased region" description="Basic residues" evidence="1">
    <location>
        <begin position="106"/>
        <end position="121"/>
    </location>
</feature>
<reference evidence="2" key="1">
    <citation type="submission" date="2020-02" db="EMBL/GenBank/DDBJ databases">
        <authorList>
            <person name="Meier V. D."/>
        </authorList>
    </citation>
    <scope>NUCLEOTIDE SEQUENCE</scope>
    <source>
        <strain evidence="2">AVDCRST_MAG24</strain>
    </source>
</reference>
<name>A0A6J4LWF0_9ACTN</name>